<evidence type="ECO:0000313" key="2">
    <source>
        <dbReference type="EMBL" id="KAA1075158.1"/>
    </source>
</evidence>
<dbReference type="EMBL" id="VSWC01000157">
    <property type="protein sequence ID" value="KAA1075158.1"/>
    <property type="molecule type" value="Genomic_DNA"/>
</dbReference>
<feature type="transmembrane region" description="Helical" evidence="1">
    <location>
        <begin position="162"/>
        <end position="184"/>
    </location>
</feature>
<dbReference type="OrthoDB" id="2552042at2759"/>
<keyword evidence="1" id="KW-1133">Transmembrane helix</keyword>
<feature type="transmembrane region" description="Helical" evidence="1">
    <location>
        <begin position="57"/>
        <end position="78"/>
    </location>
</feature>
<sequence length="204" mass="23164">MGDIRDFYKQERTCCLSIQLFQAGMMIILYFNTFLAIFCACMSFFGPKILALVQPVAISYIFGVLYLIVAGLHIFGIICVERNFVAHFRIFKNLTLYAIGTILLLGLMFIIRTAAQHTASVAQCMQVYHFPVDAMYKKNRNEKGGSSSAVNAAMTVCDVFSWVQVVVMAFVWVALTSVQLYFALKHRVYFELKHKDYLEDTAQA</sequence>
<feature type="transmembrane region" description="Helical" evidence="1">
    <location>
        <begin position="20"/>
        <end position="45"/>
    </location>
</feature>
<protein>
    <recommendedName>
        <fullName evidence="4">MARVEL domain-containing protein</fullName>
    </recommendedName>
</protein>
<evidence type="ECO:0000256" key="1">
    <source>
        <dbReference type="SAM" id="Phobius"/>
    </source>
</evidence>
<keyword evidence="1" id="KW-0472">Membrane</keyword>
<feature type="transmembrane region" description="Helical" evidence="1">
    <location>
        <begin position="90"/>
        <end position="111"/>
    </location>
</feature>
<accession>A0A5B0MG66</accession>
<name>A0A5B0MG66_PUCGR</name>
<keyword evidence="3" id="KW-1185">Reference proteome</keyword>
<evidence type="ECO:0000313" key="3">
    <source>
        <dbReference type="Proteomes" id="UP000324748"/>
    </source>
</evidence>
<proteinExistence type="predicted"/>
<organism evidence="2 3">
    <name type="scientific">Puccinia graminis f. sp. tritici</name>
    <dbReference type="NCBI Taxonomy" id="56615"/>
    <lineage>
        <taxon>Eukaryota</taxon>
        <taxon>Fungi</taxon>
        <taxon>Dikarya</taxon>
        <taxon>Basidiomycota</taxon>
        <taxon>Pucciniomycotina</taxon>
        <taxon>Pucciniomycetes</taxon>
        <taxon>Pucciniales</taxon>
        <taxon>Pucciniaceae</taxon>
        <taxon>Puccinia</taxon>
    </lineage>
</organism>
<dbReference type="Proteomes" id="UP000324748">
    <property type="component" value="Unassembled WGS sequence"/>
</dbReference>
<reference evidence="2 3" key="1">
    <citation type="submission" date="2019-05" db="EMBL/GenBank/DDBJ databases">
        <title>Emergence of the Ug99 lineage of the wheat stem rust pathogen through somatic hybridization.</title>
        <authorList>
            <person name="Li F."/>
            <person name="Upadhyaya N.M."/>
            <person name="Sperschneider J."/>
            <person name="Matny O."/>
            <person name="Nguyen-Phuc H."/>
            <person name="Mago R."/>
            <person name="Raley C."/>
            <person name="Miller M.E."/>
            <person name="Silverstein K.A.T."/>
            <person name="Henningsen E."/>
            <person name="Hirsch C.D."/>
            <person name="Visser B."/>
            <person name="Pretorius Z.A."/>
            <person name="Steffenson B.J."/>
            <person name="Schwessinger B."/>
            <person name="Dodds P.N."/>
            <person name="Figueroa M."/>
        </authorList>
    </citation>
    <scope>NUCLEOTIDE SEQUENCE [LARGE SCALE GENOMIC DNA]</scope>
    <source>
        <strain evidence="2">21-0</strain>
    </source>
</reference>
<gene>
    <name evidence="2" type="ORF">PGT21_030098</name>
</gene>
<evidence type="ECO:0008006" key="4">
    <source>
        <dbReference type="Google" id="ProtNLM"/>
    </source>
</evidence>
<comment type="caution">
    <text evidence="2">The sequence shown here is derived from an EMBL/GenBank/DDBJ whole genome shotgun (WGS) entry which is preliminary data.</text>
</comment>
<dbReference type="AlphaFoldDB" id="A0A5B0MG66"/>
<keyword evidence="1" id="KW-0812">Transmembrane</keyword>